<accession>A0A2Z7CBC4</accession>
<dbReference type="Pfam" id="PF02469">
    <property type="entry name" value="Fasciclin"/>
    <property type="match status" value="1"/>
</dbReference>
<dbReference type="InterPro" id="IPR036378">
    <property type="entry name" value="FAS1_dom_sf"/>
</dbReference>
<dbReference type="PANTHER" id="PTHR37232">
    <property type="entry name" value="FASCICLIN DOMAIN PROTEIN"/>
    <property type="match status" value="1"/>
</dbReference>
<gene>
    <name evidence="3" type="ORF">F511_22604</name>
</gene>
<dbReference type="PANTHER" id="PTHR37232:SF2">
    <property type="entry name" value="FAS1 DOMAIN-CONTAINING PROTEIN"/>
    <property type="match status" value="1"/>
</dbReference>
<dbReference type="EMBL" id="KQ997566">
    <property type="protein sequence ID" value="KZV43953.1"/>
    <property type="molecule type" value="Genomic_DNA"/>
</dbReference>
<name>A0A2Z7CBC4_9LAMI</name>
<dbReference type="OrthoDB" id="286301at2759"/>
<evidence type="ECO:0000313" key="4">
    <source>
        <dbReference type="Proteomes" id="UP000250235"/>
    </source>
</evidence>
<dbReference type="AlphaFoldDB" id="A0A2Z7CBC4"/>
<dbReference type="SUPFAM" id="SSF82153">
    <property type="entry name" value="FAS1 domain"/>
    <property type="match status" value="1"/>
</dbReference>
<proteinExistence type="inferred from homology"/>
<dbReference type="InterPro" id="IPR000782">
    <property type="entry name" value="FAS1_domain"/>
</dbReference>
<evidence type="ECO:0000259" key="2">
    <source>
        <dbReference type="Pfam" id="PF02469"/>
    </source>
</evidence>
<comment type="similarity">
    <text evidence="1">Belongs to the fasciclin-like AGP family.</text>
</comment>
<dbReference type="Proteomes" id="UP000250235">
    <property type="component" value="Unassembled WGS sequence"/>
</dbReference>
<dbReference type="Gene3D" id="2.30.180.10">
    <property type="entry name" value="FAS1 domain"/>
    <property type="match status" value="1"/>
</dbReference>
<organism evidence="3 4">
    <name type="scientific">Dorcoceras hygrometricum</name>
    <dbReference type="NCBI Taxonomy" id="472368"/>
    <lineage>
        <taxon>Eukaryota</taxon>
        <taxon>Viridiplantae</taxon>
        <taxon>Streptophyta</taxon>
        <taxon>Embryophyta</taxon>
        <taxon>Tracheophyta</taxon>
        <taxon>Spermatophyta</taxon>
        <taxon>Magnoliopsida</taxon>
        <taxon>eudicotyledons</taxon>
        <taxon>Gunneridae</taxon>
        <taxon>Pentapetalae</taxon>
        <taxon>asterids</taxon>
        <taxon>lamiids</taxon>
        <taxon>Lamiales</taxon>
        <taxon>Gesneriaceae</taxon>
        <taxon>Didymocarpoideae</taxon>
        <taxon>Trichosporeae</taxon>
        <taxon>Loxocarpinae</taxon>
        <taxon>Dorcoceras</taxon>
    </lineage>
</organism>
<sequence length="196" mass="22233">MRGRRRRRQEIFRLKTAVKYVCILGFCLFIIVQTATQLQLTASENTISASEFRSVKLHSRKIGEFGETVINMLPEDLAFTLFLPSERAFERDLGLVPERSLANESFAILTRVLGFSALPRWIHSADLEVGKEVIYHSISGFGLYIRRDSNQTVIVNGVASELVDLKIGKDRKTLVHVMDGVVMDSEFEESIQPEIE</sequence>
<keyword evidence="4" id="KW-1185">Reference proteome</keyword>
<evidence type="ECO:0000256" key="1">
    <source>
        <dbReference type="ARBA" id="ARBA00007843"/>
    </source>
</evidence>
<reference evidence="3 4" key="1">
    <citation type="journal article" date="2015" name="Proc. Natl. Acad. Sci. U.S.A.">
        <title>The resurrection genome of Boea hygrometrica: A blueprint for survival of dehydration.</title>
        <authorList>
            <person name="Xiao L."/>
            <person name="Yang G."/>
            <person name="Zhang L."/>
            <person name="Yang X."/>
            <person name="Zhao S."/>
            <person name="Ji Z."/>
            <person name="Zhou Q."/>
            <person name="Hu M."/>
            <person name="Wang Y."/>
            <person name="Chen M."/>
            <person name="Xu Y."/>
            <person name="Jin H."/>
            <person name="Xiao X."/>
            <person name="Hu G."/>
            <person name="Bao F."/>
            <person name="Hu Y."/>
            <person name="Wan P."/>
            <person name="Li L."/>
            <person name="Deng X."/>
            <person name="Kuang T."/>
            <person name="Xiang C."/>
            <person name="Zhu J.K."/>
            <person name="Oliver M.J."/>
            <person name="He Y."/>
        </authorList>
    </citation>
    <scope>NUCLEOTIDE SEQUENCE [LARGE SCALE GENOMIC DNA]</scope>
    <source>
        <strain evidence="4">cv. XS01</strain>
    </source>
</reference>
<protein>
    <recommendedName>
        <fullName evidence="2">FAS1 domain-containing protein</fullName>
    </recommendedName>
</protein>
<evidence type="ECO:0000313" key="3">
    <source>
        <dbReference type="EMBL" id="KZV43953.1"/>
    </source>
</evidence>
<feature type="domain" description="FAS1" evidence="2">
    <location>
        <begin position="71"/>
        <end position="183"/>
    </location>
</feature>